<dbReference type="Gene3D" id="1.10.486.10">
    <property type="entry name" value="PCRA, domain 4"/>
    <property type="match status" value="1"/>
</dbReference>
<feature type="domain" description="UvrD-like helicase C-terminal" evidence="16">
    <location>
        <begin position="311"/>
        <end position="609"/>
    </location>
</feature>
<protein>
    <recommendedName>
        <fullName evidence="13">DNA 3'-5' helicase</fullName>
        <ecNumber evidence="13">5.6.2.4</ecNumber>
    </recommendedName>
</protein>
<dbReference type="AlphaFoldDB" id="A0A6J6E2A7"/>
<dbReference type="InterPro" id="IPR000212">
    <property type="entry name" value="DNA_helicase_UvrD/REP"/>
</dbReference>
<keyword evidence="5" id="KW-0378">Hydrolase</keyword>
<evidence type="ECO:0000256" key="1">
    <source>
        <dbReference type="ARBA" id="ARBA00009922"/>
    </source>
</evidence>
<dbReference type="Gene3D" id="1.10.10.160">
    <property type="match status" value="1"/>
</dbReference>
<dbReference type="PANTHER" id="PTHR11070:SF59">
    <property type="entry name" value="DNA 3'-5' HELICASE"/>
    <property type="match status" value="1"/>
</dbReference>
<accession>A0A6J6E2A7</accession>
<evidence type="ECO:0000256" key="8">
    <source>
        <dbReference type="ARBA" id="ARBA00022840"/>
    </source>
</evidence>
<reference evidence="17" key="1">
    <citation type="submission" date="2020-05" db="EMBL/GenBank/DDBJ databases">
        <authorList>
            <person name="Chiriac C."/>
            <person name="Salcher M."/>
            <person name="Ghai R."/>
            <person name="Kavagutti S V."/>
        </authorList>
    </citation>
    <scope>NUCLEOTIDE SEQUENCE</scope>
</reference>
<dbReference type="EMBL" id="CAEZTL010000045">
    <property type="protein sequence ID" value="CAB4569409.1"/>
    <property type="molecule type" value="Genomic_DNA"/>
</dbReference>
<dbReference type="GO" id="GO:0003677">
    <property type="term" value="F:DNA binding"/>
    <property type="evidence" value="ECO:0007669"/>
    <property type="project" value="UniProtKB-KW"/>
</dbReference>
<evidence type="ECO:0000259" key="16">
    <source>
        <dbReference type="PROSITE" id="PS51217"/>
    </source>
</evidence>
<sequence>MSKPDKSTGFRLLANPITRPHYEFDPEQAAAIAHRDKPLILKGATGTGKTLTLIEAAIDRVKNGTDADSILILAYGRERASEIRDAIVIASQGTVKEPVARTFHALAFSILSMSSGEAFRETVLISGAEQESFIASLLAGNIEDDVDWWPAELRSQANGSIHDTDLMGEPLRTQGFVRELRDLMMRATERGLSPKDLSEMGQRLQERYWPAAAKFWDSYLNTSATSDSGAGDSKMRIDPAELINAAIAHLRRNPELLAELRQRFTTIMVDEFHESDPAQRRLLELLHCEDMFLVVDPQSAVGRFRGADPDGALAYCKNTFGDNSTSITLQTNHRGDPARFAIELRSENEEAQYIAYQMKRAHLMEGVAYSDMAVILRAQNMSATAIRRALGQSSIPVAGDREAIASNAAIAPFLLLARVAVDLEKLNLDVCERLLKAEFGGASTISLRRTRIALLKARDESTDTRSGTQILIDAIDKGDVSIEDSAELLRVHSLLTAARTALLKKNASIHDLLWAIWSNAVNSDGAKIADAWQEAALRGGARGAIADRDLDAMVQLFDSAARHIDRMPGSHPKIFLNEILQENIVSDLITAKGVRPDVVQILTVHSAKGLQFKRVFVAGVQEGIWPNLKERSTLLGAERLVERVRHSEEQSVAGLQKITADSLAEDERRLFHVAITRATDQLHLTAVTREDSSPSTYFYECLDSKDFEVKKFGDVRALTSSALVASLRRALSGPESDKAASLLKTLQEGDIASADPDNWLGSRPITVDTPLFGEDELIPLSPSAAETFEQCGLKWLLERNGGSNGDSTAQLLGSVIHEYARLKVEGTDITDEVLQQSLIDSWPLINDSAGWINRAQLKRAQKMLERFAEYHRESSNGVEGVELAFEFTLGRAKVRGSIDRLEVDSEGKYFVVDFKTGKAISEKDAQANLQLACYQLAVVLNAFEKKIEFNEKFEEPEILGSHLVFLGHETTKIAILSRDPIVVPQVQEELETIAISMAASTFIARENEFCGICPVKTSCPVHLEGKSMIG</sequence>
<gene>
    <name evidence="17" type="ORF">UFOPK1683_00591</name>
</gene>
<proteinExistence type="inferred from homology"/>
<dbReference type="Gene3D" id="3.90.320.10">
    <property type="match status" value="1"/>
</dbReference>
<keyword evidence="6" id="KW-0347">Helicase</keyword>
<evidence type="ECO:0000313" key="17">
    <source>
        <dbReference type="EMBL" id="CAB4569409.1"/>
    </source>
</evidence>
<dbReference type="InterPro" id="IPR013986">
    <property type="entry name" value="DExx_box_DNA_helicase_dom_sf"/>
</dbReference>
<evidence type="ECO:0000256" key="13">
    <source>
        <dbReference type="ARBA" id="ARBA00034808"/>
    </source>
</evidence>
<name>A0A6J6E2A7_9ZZZZ</name>
<dbReference type="GO" id="GO:0033202">
    <property type="term" value="C:DNA helicase complex"/>
    <property type="evidence" value="ECO:0007669"/>
    <property type="project" value="TreeGrafter"/>
</dbReference>
<evidence type="ECO:0000256" key="10">
    <source>
        <dbReference type="ARBA" id="ARBA00023204"/>
    </source>
</evidence>
<keyword evidence="2" id="KW-0540">Nuclease</keyword>
<dbReference type="InterPro" id="IPR014016">
    <property type="entry name" value="UvrD-like_ATP-bd"/>
</dbReference>
<evidence type="ECO:0000256" key="7">
    <source>
        <dbReference type="ARBA" id="ARBA00022839"/>
    </source>
</evidence>
<evidence type="ECO:0000256" key="12">
    <source>
        <dbReference type="ARBA" id="ARBA00034617"/>
    </source>
</evidence>
<feature type="domain" description="UvrD-like helicase ATP-binding" evidence="15">
    <location>
        <begin position="22"/>
        <end position="336"/>
    </location>
</feature>
<dbReference type="GO" id="GO:0004527">
    <property type="term" value="F:exonuclease activity"/>
    <property type="evidence" value="ECO:0007669"/>
    <property type="project" value="UniProtKB-KW"/>
</dbReference>
<keyword evidence="7" id="KW-0269">Exonuclease</keyword>
<dbReference type="InterPro" id="IPR027417">
    <property type="entry name" value="P-loop_NTPase"/>
</dbReference>
<dbReference type="PANTHER" id="PTHR11070">
    <property type="entry name" value="UVRD / RECB / PCRA DNA HELICASE FAMILY MEMBER"/>
    <property type="match status" value="1"/>
</dbReference>
<evidence type="ECO:0000256" key="5">
    <source>
        <dbReference type="ARBA" id="ARBA00022801"/>
    </source>
</evidence>
<keyword evidence="9" id="KW-0238">DNA-binding</keyword>
<dbReference type="Pfam" id="PF00580">
    <property type="entry name" value="UvrD-helicase"/>
    <property type="match status" value="1"/>
</dbReference>
<evidence type="ECO:0000256" key="14">
    <source>
        <dbReference type="ARBA" id="ARBA00048988"/>
    </source>
</evidence>
<dbReference type="GO" id="GO:0000725">
    <property type="term" value="P:recombinational repair"/>
    <property type="evidence" value="ECO:0007669"/>
    <property type="project" value="TreeGrafter"/>
</dbReference>
<comment type="similarity">
    <text evidence="1">Belongs to the helicase family. UvrD subfamily.</text>
</comment>
<keyword evidence="11" id="KW-0413">Isomerase</keyword>
<dbReference type="Pfam" id="PF13361">
    <property type="entry name" value="UvrD_C"/>
    <property type="match status" value="1"/>
</dbReference>
<dbReference type="GO" id="GO:0005524">
    <property type="term" value="F:ATP binding"/>
    <property type="evidence" value="ECO:0007669"/>
    <property type="project" value="UniProtKB-KW"/>
</dbReference>
<evidence type="ECO:0000256" key="2">
    <source>
        <dbReference type="ARBA" id="ARBA00022722"/>
    </source>
</evidence>
<comment type="catalytic activity">
    <reaction evidence="14">
        <text>ATP + H2O = ADP + phosphate + H(+)</text>
        <dbReference type="Rhea" id="RHEA:13065"/>
        <dbReference type="ChEBI" id="CHEBI:15377"/>
        <dbReference type="ChEBI" id="CHEBI:15378"/>
        <dbReference type="ChEBI" id="CHEBI:30616"/>
        <dbReference type="ChEBI" id="CHEBI:43474"/>
        <dbReference type="ChEBI" id="CHEBI:456216"/>
        <dbReference type="EC" id="5.6.2.4"/>
    </reaction>
</comment>
<dbReference type="EC" id="5.6.2.4" evidence="13"/>
<dbReference type="InterPro" id="IPR011604">
    <property type="entry name" value="PDDEXK-like_dom_sf"/>
</dbReference>
<comment type="catalytic activity">
    <reaction evidence="12">
        <text>Couples ATP hydrolysis with the unwinding of duplex DNA by translocating in the 3'-5' direction.</text>
        <dbReference type="EC" id="5.6.2.4"/>
    </reaction>
</comment>
<keyword evidence="8" id="KW-0067">ATP-binding</keyword>
<dbReference type="Gene3D" id="3.40.50.300">
    <property type="entry name" value="P-loop containing nucleotide triphosphate hydrolases"/>
    <property type="match status" value="2"/>
</dbReference>
<keyword evidence="3" id="KW-0547">Nucleotide-binding</keyword>
<dbReference type="GO" id="GO:0043138">
    <property type="term" value="F:3'-5' DNA helicase activity"/>
    <property type="evidence" value="ECO:0007669"/>
    <property type="project" value="UniProtKB-EC"/>
</dbReference>
<keyword evidence="4" id="KW-0227">DNA damage</keyword>
<dbReference type="InterPro" id="IPR038726">
    <property type="entry name" value="PDDEXK_AddAB-type"/>
</dbReference>
<dbReference type="Pfam" id="PF12705">
    <property type="entry name" value="PDDEXK_1"/>
    <property type="match status" value="1"/>
</dbReference>
<evidence type="ECO:0000256" key="11">
    <source>
        <dbReference type="ARBA" id="ARBA00023235"/>
    </source>
</evidence>
<dbReference type="PROSITE" id="PS51217">
    <property type="entry name" value="UVRD_HELICASE_CTER"/>
    <property type="match status" value="1"/>
</dbReference>
<organism evidence="17">
    <name type="scientific">freshwater metagenome</name>
    <dbReference type="NCBI Taxonomy" id="449393"/>
    <lineage>
        <taxon>unclassified sequences</taxon>
        <taxon>metagenomes</taxon>
        <taxon>ecological metagenomes</taxon>
    </lineage>
</organism>
<evidence type="ECO:0000256" key="6">
    <source>
        <dbReference type="ARBA" id="ARBA00022806"/>
    </source>
</evidence>
<evidence type="ECO:0000256" key="9">
    <source>
        <dbReference type="ARBA" id="ARBA00023125"/>
    </source>
</evidence>
<dbReference type="GO" id="GO:0005829">
    <property type="term" value="C:cytosol"/>
    <property type="evidence" value="ECO:0007669"/>
    <property type="project" value="TreeGrafter"/>
</dbReference>
<evidence type="ECO:0000259" key="15">
    <source>
        <dbReference type="PROSITE" id="PS51198"/>
    </source>
</evidence>
<dbReference type="SUPFAM" id="SSF52540">
    <property type="entry name" value="P-loop containing nucleoside triphosphate hydrolases"/>
    <property type="match status" value="1"/>
</dbReference>
<keyword evidence="10" id="KW-0234">DNA repair</keyword>
<evidence type="ECO:0000256" key="3">
    <source>
        <dbReference type="ARBA" id="ARBA00022741"/>
    </source>
</evidence>
<dbReference type="PROSITE" id="PS51198">
    <property type="entry name" value="UVRD_HELICASE_ATP_BIND"/>
    <property type="match status" value="1"/>
</dbReference>
<evidence type="ECO:0000256" key="4">
    <source>
        <dbReference type="ARBA" id="ARBA00022763"/>
    </source>
</evidence>
<dbReference type="InterPro" id="IPR014017">
    <property type="entry name" value="DNA_helicase_UvrD-like_C"/>
</dbReference>